<dbReference type="Pfam" id="PF08240">
    <property type="entry name" value="ADH_N"/>
    <property type="match status" value="1"/>
</dbReference>
<dbReference type="InterPro" id="IPR020843">
    <property type="entry name" value="ER"/>
</dbReference>
<evidence type="ECO:0000256" key="3">
    <source>
        <dbReference type="ARBA" id="ARBA00022833"/>
    </source>
</evidence>
<dbReference type="SUPFAM" id="SSF51735">
    <property type="entry name" value="NAD(P)-binding Rossmann-fold domains"/>
    <property type="match status" value="1"/>
</dbReference>
<evidence type="ECO:0000256" key="2">
    <source>
        <dbReference type="ARBA" id="ARBA00022723"/>
    </source>
</evidence>
<keyword evidence="4" id="KW-0560">Oxidoreductase</keyword>
<feature type="domain" description="Enoyl reductase (ER)" evidence="6">
    <location>
        <begin position="15"/>
        <end position="345"/>
    </location>
</feature>
<keyword evidence="3 5" id="KW-0862">Zinc</keyword>
<dbReference type="InterPro" id="IPR013154">
    <property type="entry name" value="ADH-like_N"/>
</dbReference>
<dbReference type="CDD" id="cd05283">
    <property type="entry name" value="CAD1"/>
    <property type="match status" value="1"/>
</dbReference>
<comment type="caution">
    <text evidence="7">The sequence shown here is derived from an EMBL/GenBank/DDBJ whole genome shotgun (WGS) entry which is preliminary data.</text>
</comment>
<dbReference type="InterPro" id="IPR013149">
    <property type="entry name" value="ADH-like_C"/>
</dbReference>
<dbReference type="Gene3D" id="3.90.180.10">
    <property type="entry name" value="Medium-chain alcohol dehydrogenases, catalytic domain"/>
    <property type="match status" value="1"/>
</dbReference>
<accession>A0ABR2VUA3</accession>
<dbReference type="EMBL" id="JASJQH010007718">
    <property type="protein sequence ID" value="KAK9702497.1"/>
    <property type="molecule type" value="Genomic_DNA"/>
</dbReference>
<comment type="similarity">
    <text evidence="5">Belongs to the zinc-containing alcohol dehydrogenase family.</text>
</comment>
<dbReference type="InterPro" id="IPR011032">
    <property type="entry name" value="GroES-like_sf"/>
</dbReference>
<proteinExistence type="inferred from homology"/>
<organism evidence="7 8">
    <name type="scientific">Basidiobolus ranarum</name>
    <dbReference type="NCBI Taxonomy" id="34480"/>
    <lineage>
        <taxon>Eukaryota</taxon>
        <taxon>Fungi</taxon>
        <taxon>Fungi incertae sedis</taxon>
        <taxon>Zoopagomycota</taxon>
        <taxon>Entomophthoromycotina</taxon>
        <taxon>Basidiobolomycetes</taxon>
        <taxon>Basidiobolales</taxon>
        <taxon>Basidiobolaceae</taxon>
        <taxon>Basidiobolus</taxon>
    </lineage>
</organism>
<keyword evidence="2 5" id="KW-0479">Metal-binding</keyword>
<dbReference type="SMART" id="SM00829">
    <property type="entry name" value="PKS_ER"/>
    <property type="match status" value="1"/>
</dbReference>
<evidence type="ECO:0000313" key="8">
    <source>
        <dbReference type="Proteomes" id="UP001479436"/>
    </source>
</evidence>
<sequence>MSSQQFHCYACYNQGENPKPWTYEPRPLGDDDVEIEISHCGICGTDIHNIDNDWGMSKFPLVPGHEIIGKVTAKGSKVSELQIGDRVGVGYQASACFQPDCKACSSGIDSNCPRLIATSGGRYSDGAQSHGGWAKHVRVLSNYAFKIPDSLDSAEAAPLLCAGVTVFAPMRRHGVKAGDRVGVIGIGGLGHLAIQFANALGAEVTAISTSMNKKEEAHKLGAKHFINIKDENDLKKTQSSLDFILVTASVEDAPYDTYASMLDVLGKMILLGIPSDKVKISPFALIAKNATLTGSAIGSIDDQKAMLDFCTKHNVRTMIEKFPMSKIDEAIQRVRDGKVRYRVVLEN</sequence>
<name>A0ABR2VUA3_9FUNG</name>
<evidence type="ECO:0000256" key="1">
    <source>
        <dbReference type="ARBA" id="ARBA00001947"/>
    </source>
</evidence>
<dbReference type="InterPro" id="IPR002328">
    <property type="entry name" value="ADH_Zn_CS"/>
</dbReference>
<keyword evidence="8" id="KW-1185">Reference proteome</keyword>
<evidence type="ECO:0000313" key="7">
    <source>
        <dbReference type="EMBL" id="KAK9702497.1"/>
    </source>
</evidence>
<evidence type="ECO:0000256" key="5">
    <source>
        <dbReference type="RuleBase" id="RU361277"/>
    </source>
</evidence>
<evidence type="ECO:0000256" key="4">
    <source>
        <dbReference type="ARBA" id="ARBA00023002"/>
    </source>
</evidence>
<dbReference type="Pfam" id="PF00107">
    <property type="entry name" value="ADH_zinc_N"/>
    <property type="match status" value="1"/>
</dbReference>
<dbReference type="PROSITE" id="PS00059">
    <property type="entry name" value="ADH_ZINC"/>
    <property type="match status" value="1"/>
</dbReference>
<reference evidence="7 8" key="1">
    <citation type="submission" date="2023-04" db="EMBL/GenBank/DDBJ databases">
        <title>Genome of Basidiobolus ranarum AG-B5.</title>
        <authorList>
            <person name="Stajich J.E."/>
            <person name="Carter-House D."/>
            <person name="Gryganskyi A."/>
        </authorList>
    </citation>
    <scope>NUCLEOTIDE SEQUENCE [LARGE SCALE GENOMIC DNA]</scope>
    <source>
        <strain evidence="7 8">AG-B5</strain>
    </source>
</reference>
<dbReference type="Proteomes" id="UP001479436">
    <property type="component" value="Unassembled WGS sequence"/>
</dbReference>
<comment type="cofactor">
    <cofactor evidence="1 5">
        <name>Zn(2+)</name>
        <dbReference type="ChEBI" id="CHEBI:29105"/>
    </cofactor>
</comment>
<dbReference type="SUPFAM" id="SSF50129">
    <property type="entry name" value="GroES-like"/>
    <property type="match status" value="1"/>
</dbReference>
<gene>
    <name evidence="7" type="ORF">K7432_011206</name>
</gene>
<dbReference type="PANTHER" id="PTHR42683">
    <property type="entry name" value="ALDEHYDE REDUCTASE"/>
    <property type="match status" value="1"/>
</dbReference>
<dbReference type="Gene3D" id="3.40.50.720">
    <property type="entry name" value="NAD(P)-binding Rossmann-like Domain"/>
    <property type="match status" value="1"/>
</dbReference>
<protein>
    <recommendedName>
        <fullName evidence="6">Enoyl reductase (ER) domain-containing protein</fullName>
    </recommendedName>
</protein>
<dbReference type="InterPro" id="IPR047109">
    <property type="entry name" value="CAD-like"/>
</dbReference>
<evidence type="ECO:0000259" key="6">
    <source>
        <dbReference type="SMART" id="SM00829"/>
    </source>
</evidence>
<dbReference type="InterPro" id="IPR036291">
    <property type="entry name" value="NAD(P)-bd_dom_sf"/>
</dbReference>